<name>A0AAQ2UCS3_9FIRM</name>
<dbReference type="PANTHER" id="PTHR40067:SF1">
    <property type="entry name" value="UPF0297 PROTEIN YRZL"/>
    <property type="match status" value="1"/>
</dbReference>
<dbReference type="NCBIfam" id="NF003997">
    <property type="entry name" value="PRK05473.1"/>
    <property type="match status" value="1"/>
</dbReference>
<evidence type="ECO:0000256" key="2">
    <source>
        <dbReference type="HAMAP-Rule" id="MF_01507"/>
    </source>
</evidence>
<gene>
    <name evidence="3" type="ORF">RIL182_03042</name>
</gene>
<dbReference type="Proteomes" id="UP000294398">
    <property type="component" value="Chromosome"/>
</dbReference>
<protein>
    <recommendedName>
        <fullName evidence="2">UPF0297 protein RIL182_03042</fullName>
    </recommendedName>
</protein>
<dbReference type="PANTHER" id="PTHR40067">
    <property type="entry name" value="UPF0297 PROTEIN YRZL"/>
    <property type="match status" value="1"/>
</dbReference>
<dbReference type="Pfam" id="PF06135">
    <property type="entry name" value="IreB"/>
    <property type="match status" value="1"/>
</dbReference>
<dbReference type="InterPro" id="IPR009309">
    <property type="entry name" value="IreB"/>
</dbReference>
<dbReference type="AlphaFoldDB" id="A0AAQ2UCS3"/>
<dbReference type="EMBL" id="LR027880">
    <property type="protein sequence ID" value="VCV23163.1"/>
    <property type="molecule type" value="Genomic_DNA"/>
</dbReference>
<keyword evidence="4" id="KW-1185">Reference proteome</keyword>
<proteinExistence type="inferred from homology"/>
<organism evidence="3 4">
    <name type="scientific">Roseburia intestinalis L1-82</name>
    <dbReference type="NCBI Taxonomy" id="536231"/>
    <lineage>
        <taxon>Bacteria</taxon>
        <taxon>Bacillati</taxon>
        <taxon>Bacillota</taxon>
        <taxon>Clostridia</taxon>
        <taxon>Lachnospirales</taxon>
        <taxon>Lachnospiraceae</taxon>
        <taxon>Roseburia</taxon>
    </lineage>
</organism>
<evidence type="ECO:0000313" key="4">
    <source>
        <dbReference type="Proteomes" id="UP000294398"/>
    </source>
</evidence>
<evidence type="ECO:0000256" key="1">
    <source>
        <dbReference type="ARBA" id="ARBA00010888"/>
    </source>
</evidence>
<dbReference type="PIRSF" id="PIRSF037258">
    <property type="entry name" value="DUF965_bac"/>
    <property type="match status" value="1"/>
</dbReference>
<dbReference type="HAMAP" id="MF_01507">
    <property type="entry name" value="UPF0297"/>
    <property type="match status" value="1"/>
</dbReference>
<comment type="similarity">
    <text evidence="1 2">Belongs to the UPF0297 family.</text>
</comment>
<evidence type="ECO:0000313" key="3">
    <source>
        <dbReference type="EMBL" id="VCV23163.1"/>
    </source>
</evidence>
<reference evidence="3 4" key="1">
    <citation type="submission" date="2018-09" db="EMBL/GenBank/DDBJ databases">
        <authorList>
            <person name="Petit M.-A."/>
            <person name="Lossouarn J."/>
        </authorList>
    </citation>
    <scope>NUCLEOTIDE SEQUENCE [LARGE SCALE GENOMIC DNA]</scope>
    <source>
        <strain evidence="3 4">L1-82</strain>
    </source>
</reference>
<accession>A0AAQ2UCS3</accession>
<sequence length="90" mass="10533">MKNMQNINNTQYFRVEKEPELKVGDVLTIVYRALSEKGYNPVNQIVGYIMSGDPTYITSHNNARSLIMKVERDELVEEVLKAYIKNNHWE</sequence>